<feature type="transmembrane region" description="Helical" evidence="6">
    <location>
        <begin position="475"/>
        <end position="493"/>
    </location>
</feature>
<dbReference type="Pfam" id="PF12704">
    <property type="entry name" value="MacB_PCD"/>
    <property type="match status" value="1"/>
</dbReference>
<comment type="subcellular location">
    <subcellularLocation>
        <location evidence="1">Cell membrane</location>
        <topology evidence="1">Multi-pass membrane protein</topology>
    </subcellularLocation>
</comment>
<keyword evidence="4 6" id="KW-1133">Transmembrane helix</keyword>
<feature type="transmembrane region" description="Helical" evidence="6">
    <location>
        <begin position="258"/>
        <end position="284"/>
    </location>
</feature>
<evidence type="ECO:0000256" key="3">
    <source>
        <dbReference type="ARBA" id="ARBA00022692"/>
    </source>
</evidence>
<feature type="transmembrane region" description="Helical" evidence="6">
    <location>
        <begin position="423"/>
        <end position="444"/>
    </location>
</feature>
<keyword evidence="3 6" id="KW-0812">Transmembrane</keyword>
<feature type="domain" description="ABC3 transporter permease C-terminal" evidence="7">
    <location>
        <begin position="262"/>
        <end position="375"/>
    </location>
</feature>
<feature type="domain" description="ABC3 transporter permease C-terminal" evidence="7">
    <location>
        <begin position="716"/>
        <end position="826"/>
    </location>
</feature>
<evidence type="ECO:0000259" key="8">
    <source>
        <dbReference type="Pfam" id="PF12704"/>
    </source>
</evidence>
<feature type="transmembrane region" description="Helical" evidence="6">
    <location>
        <begin position="712"/>
        <end position="735"/>
    </location>
</feature>
<feature type="domain" description="MacB-like periplasmic core" evidence="8">
    <location>
        <begin position="26"/>
        <end position="225"/>
    </location>
</feature>
<evidence type="ECO:0000256" key="4">
    <source>
        <dbReference type="ARBA" id="ARBA00022989"/>
    </source>
</evidence>
<evidence type="ECO:0000259" key="7">
    <source>
        <dbReference type="Pfam" id="PF02687"/>
    </source>
</evidence>
<gene>
    <name evidence="9" type="ORF">NMP03_02395</name>
</gene>
<accession>A0ABY5LAD3</accession>
<keyword evidence="5 6" id="KW-0472">Membrane</keyword>
<proteinExistence type="predicted"/>
<feature type="transmembrane region" description="Helical" evidence="6">
    <location>
        <begin position="305"/>
        <end position="334"/>
    </location>
</feature>
<name>A0ABY5LAD3_9SPHN</name>
<keyword evidence="2" id="KW-1003">Cell membrane</keyword>
<feature type="transmembrane region" description="Helical" evidence="6">
    <location>
        <begin position="346"/>
        <end position="367"/>
    </location>
</feature>
<dbReference type="Proteomes" id="UP001058533">
    <property type="component" value="Chromosome"/>
</dbReference>
<reference evidence="9" key="1">
    <citation type="submission" date="2022-07" db="EMBL/GenBank/DDBJ databases">
        <title>Sphingomonas sp. nov., a novel bacterium isolated from the north slope of the Mount Everest.</title>
        <authorList>
            <person name="Cui X."/>
            <person name="Liu Y."/>
        </authorList>
    </citation>
    <scope>NUCLEOTIDE SEQUENCE</scope>
    <source>
        <strain evidence="9">S5-59</strain>
    </source>
</reference>
<evidence type="ECO:0000256" key="5">
    <source>
        <dbReference type="ARBA" id="ARBA00023136"/>
    </source>
</evidence>
<dbReference type="PANTHER" id="PTHR30287">
    <property type="entry name" value="MEMBRANE COMPONENT OF PREDICTED ABC SUPERFAMILY METABOLITE UPTAKE TRANSPORTER"/>
    <property type="match status" value="1"/>
</dbReference>
<evidence type="ECO:0000256" key="1">
    <source>
        <dbReference type="ARBA" id="ARBA00004651"/>
    </source>
</evidence>
<protein>
    <submittedName>
        <fullName evidence="9">FtsX-like permease family protein</fullName>
    </submittedName>
</protein>
<dbReference type="PANTHER" id="PTHR30287:SF1">
    <property type="entry name" value="INNER MEMBRANE PROTEIN"/>
    <property type="match status" value="1"/>
</dbReference>
<evidence type="ECO:0000313" key="9">
    <source>
        <dbReference type="EMBL" id="UUL83106.1"/>
    </source>
</evidence>
<dbReference type="EMBL" id="CP101740">
    <property type="protein sequence ID" value="UUL83106.1"/>
    <property type="molecule type" value="Genomic_DNA"/>
</dbReference>
<feature type="transmembrane region" description="Helical" evidence="6">
    <location>
        <begin position="756"/>
        <end position="787"/>
    </location>
</feature>
<dbReference type="InterPro" id="IPR003838">
    <property type="entry name" value="ABC3_permease_C"/>
</dbReference>
<organism evidence="9 10">
    <name type="scientific">Sphingomonas qomolangmaensis</name>
    <dbReference type="NCBI Taxonomy" id="2918765"/>
    <lineage>
        <taxon>Bacteria</taxon>
        <taxon>Pseudomonadati</taxon>
        <taxon>Pseudomonadota</taxon>
        <taxon>Alphaproteobacteria</taxon>
        <taxon>Sphingomonadales</taxon>
        <taxon>Sphingomonadaceae</taxon>
        <taxon>Sphingomonas</taxon>
    </lineage>
</organism>
<keyword evidence="10" id="KW-1185">Reference proteome</keyword>
<dbReference type="InterPro" id="IPR038766">
    <property type="entry name" value="Membrane_comp_ABC_pdt"/>
</dbReference>
<dbReference type="Pfam" id="PF02687">
    <property type="entry name" value="FtsX"/>
    <property type="match status" value="2"/>
</dbReference>
<evidence type="ECO:0000256" key="2">
    <source>
        <dbReference type="ARBA" id="ARBA00022475"/>
    </source>
</evidence>
<evidence type="ECO:0000313" key="10">
    <source>
        <dbReference type="Proteomes" id="UP001058533"/>
    </source>
</evidence>
<evidence type="ECO:0000256" key="6">
    <source>
        <dbReference type="SAM" id="Phobius"/>
    </source>
</evidence>
<feature type="transmembrane region" description="Helical" evidence="6">
    <location>
        <begin position="799"/>
        <end position="825"/>
    </location>
</feature>
<dbReference type="InterPro" id="IPR025857">
    <property type="entry name" value="MacB_PCD"/>
</dbReference>
<dbReference type="RefSeq" id="WP_256506950.1">
    <property type="nucleotide sequence ID" value="NZ_CP101740.1"/>
</dbReference>
<feature type="transmembrane region" description="Helical" evidence="6">
    <location>
        <begin position="399"/>
        <end position="417"/>
    </location>
</feature>
<sequence>MSDWGIAWRLARRELSLRFRGLRLLLACLFLGVGALAAIGSLTQAIGGELAARGQTILGGDVEFEISQRAADDAERAAMARLGTVSQSVRMQATAVGGDPGSPRIVPIDLKGVDREYPLYGRLTLRDGRSVGAPDAETVWIAPALADRLRVGQGDRFRIGSASFTVGGIIAQEPDRLGEGFTLGPVAMVSLDGIARTALVQPGSLYATRYRIQMPASRDPKTVEEAWNKAFPVAGWETKTREGASPSAARFIDRMGQFLLLVGLSALVIAGIGVGNGVTSYLAARRGSIAALKVLGATSGVIARVYLLQIGVVAVAGIAAGLLAGVVAVPLIVWAAGDVLPVAPEFQVQLVPLVLAAAYGLLIALAFTARPLIAAGRVPAAGLLRGVIGERRVPWRHSLPWVGGAGAAILVLALATAEQPLLSAGFLAAVAAVLLLLAGVGMLVRRTAARLPRSRRPLLRLGIAALHRPGSRTGALVVALGLGLTLFVLLAAIRTSIDSNIASSVPQRAPALFALDVPPPREADFRATIAAIEPRAVVATVPAMRGTVTGYRDVRVADLEELPEGAWALRGERGLTYAATLPEGSELVAGRWWPRDYAGPPLVSVDERLAEAIDLKIGDPISVSLLGVERTARVASFRKINWDTLGFNYVLVFSPNAIADAPHNLAATIELPKGRERAVLNALVPRFPSISVIEVGGVLAQVRDIVGAMATAIAAAASVAILAGLAVLVGAIAATREARTYDSVILKTLGATRGQVLWVQAIEYLLLSAILAALALALGLGGAWYVVTQLFSFEWLPDYGAVGATLAAGVVVTTVIGVLGALPVLNARPARALREL</sequence>